<dbReference type="SUPFAM" id="SSF101447">
    <property type="entry name" value="Formin homology 2 domain (FH2 domain)"/>
    <property type="match status" value="1"/>
</dbReference>
<feature type="region of interest" description="Disordered" evidence="4">
    <location>
        <begin position="325"/>
        <end position="365"/>
    </location>
</feature>
<reference evidence="6" key="1">
    <citation type="journal article" date="2020" name="J. Eukaryot. Microbiol.">
        <title>De novo Sequencing, Assembly and Annotation of the Transcriptome for the Free-Living Testate Amoeba Arcella intermedia.</title>
        <authorList>
            <person name="Ribeiro G.M."/>
            <person name="Porfirio-Sousa A.L."/>
            <person name="Maurer-Alcala X.X."/>
            <person name="Katz L.A."/>
            <person name="Lahr D.J.G."/>
        </authorList>
    </citation>
    <scope>NUCLEOTIDE SEQUENCE</scope>
</reference>
<dbReference type="Pfam" id="PF02181">
    <property type="entry name" value="FH2"/>
    <property type="match status" value="1"/>
</dbReference>
<dbReference type="InterPro" id="IPR051144">
    <property type="entry name" value="Formin_homology_domain"/>
</dbReference>
<dbReference type="InterPro" id="IPR042201">
    <property type="entry name" value="FH2_Formin_sf"/>
</dbReference>
<evidence type="ECO:0000256" key="3">
    <source>
        <dbReference type="ARBA" id="ARBA00023203"/>
    </source>
</evidence>
<dbReference type="InterPro" id="IPR015425">
    <property type="entry name" value="FH2_Formin"/>
</dbReference>
<evidence type="ECO:0000313" key="6">
    <source>
        <dbReference type="EMBL" id="NDV31344.1"/>
    </source>
</evidence>
<comment type="similarity">
    <text evidence="1">Belongs to the formin homology family. Diaphanous subfamily.</text>
</comment>
<evidence type="ECO:0000256" key="2">
    <source>
        <dbReference type="ARBA" id="ARBA00023054"/>
    </source>
</evidence>
<organism evidence="6">
    <name type="scientific">Arcella intermedia</name>
    <dbReference type="NCBI Taxonomy" id="1963864"/>
    <lineage>
        <taxon>Eukaryota</taxon>
        <taxon>Amoebozoa</taxon>
        <taxon>Tubulinea</taxon>
        <taxon>Elardia</taxon>
        <taxon>Arcellinida</taxon>
        <taxon>Sphaerothecina</taxon>
        <taxon>Arcellidae</taxon>
        <taxon>Arcella</taxon>
    </lineage>
</organism>
<dbReference type="GO" id="GO:0003779">
    <property type="term" value="F:actin binding"/>
    <property type="evidence" value="ECO:0007669"/>
    <property type="project" value="UniProtKB-KW"/>
</dbReference>
<evidence type="ECO:0000259" key="5">
    <source>
        <dbReference type="PROSITE" id="PS51444"/>
    </source>
</evidence>
<feature type="compositionally biased region" description="Acidic residues" evidence="4">
    <location>
        <begin position="423"/>
        <end position="448"/>
    </location>
</feature>
<dbReference type="EMBL" id="GIBP01002375">
    <property type="protein sequence ID" value="NDV31344.1"/>
    <property type="molecule type" value="Transcribed_RNA"/>
</dbReference>
<name>A0A6B2L2Y4_9EUKA</name>
<dbReference type="PANTHER" id="PTHR45733">
    <property type="entry name" value="FORMIN-J"/>
    <property type="match status" value="1"/>
</dbReference>
<feature type="domain" description="FH2" evidence="5">
    <location>
        <begin position="1"/>
        <end position="337"/>
    </location>
</feature>
<dbReference type="AlphaFoldDB" id="A0A6B2L2Y4"/>
<evidence type="ECO:0000256" key="1">
    <source>
        <dbReference type="ARBA" id="ARBA00008214"/>
    </source>
</evidence>
<protein>
    <recommendedName>
        <fullName evidence="5">FH2 domain-containing protein</fullName>
    </recommendedName>
</protein>
<keyword evidence="3" id="KW-0009">Actin-binding</keyword>
<evidence type="ECO:0000256" key="4">
    <source>
        <dbReference type="SAM" id="MobiDB-lite"/>
    </source>
</evidence>
<dbReference type="PANTHER" id="PTHR45733:SF31">
    <property type="entry name" value="GENOME ASSEMBLY, CHROMOSOME: II"/>
    <property type="match status" value="1"/>
</dbReference>
<dbReference type="PROSITE" id="PS51444">
    <property type="entry name" value="FH2"/>
    <property type="match status" value="1"/>
</dbReference>
<accession>A0A6B2L2Y4</accession>
<dbReference type="SMART" id="SM00498">
    <property type="entry name" value="FH2"/>
    <property type="match status" value="1"/>
</dbReference>
<feature type="region of interest" description="Disordered" evidence="4">
    <location>
        <begin position="400"/>
        <end position="457"/>
    </location>
</feature>
<sequence length="469" mass="55020">MIKEENKPKKKVSLLPPRIAQNISIMKNQFRHFKTDEDIILNLFNRNTTDPYETHHRQALLNCFPAEEHIEALVKYNGLEEDLGGADFFVRELCAFPHLKDILKVHIFWDEFESRKTSLLNNIDVMLVACQEILNSQKLRTIVGLILSIGNFLNSGTNRAKVRAFKTSTFKKLGELRSPSVPGYTLTKYVAQFVSDRMPDLLDFEKEIPHLYEATRSSLDMISDEMKNIQTGLVDLDYLIEKLNNIDRSSHYYHFFRAIVKFSFYANDEWKQIEETYQEFNDTQLRLIKIFSHDSNIESLWQNLEYFVKGFTLAIDEAQKKREEEESRDRYKMVFPTSRNEIPTEEESRQAKEQQSAQNEEKEVRWNEKWDNLDALDDDDDEDDAFYRDYLKKINNYEQNDAEQQPEAEKEQAPAPQITTPLQDEEGGVEEEIAEENEEESTEDENEEPNGMMDNLVSGVLNGYYFLDN</sequence>
<proteinExistence type="inferred from homology"/>
<keyword evidence="2" id="KW-0175">Coiled coil</keyword>
<dbReference type="Gene3D" id="1.20.58.2220">
    <property type="entry name" value="Formin, FH2 domain"/>
    <property type="match status" value="1"/>
</dbReference>